<organism evidence="1 2">
    <name type="scientific">Roseateles flavus</name>
    <dbReference type="NCBI Taxonomy" id="3149041"/>
    <lineage>
        <taxon>Bacteria</taxon>
        <taxon>Pseudomonadati</taxon>
        <taxon>Pseudomonadota</taxon>
        <taxon>Betaproteobacteria</taxon>
        <taxon>Burkholderiales</taxon>
        <taxon>Sphaerotilaceae</taxon>
        <taxon>Roseateles</taxon>
    </lineage>
</organism>
<dbReference type="Proteomes" id="UP001462640">
    <property type="component" value="Unassembled WGS sequence"/>
</dbReference>
<dbReference type="InterPro" id="IPR036390">
    <property type="entry name" value="WH_DNA-bd_sf"/>
</dbReference>
<gene>
    <name evidence="1" type="ORF">ABDJ40_06350</name>
</gene>
<evidence type="ECO:0000313" key="1">
    <source>
        <dbReference type="EMBL" id="MEO3712386.1"/>
    </source>
</evidence>
<keyword evidence="2" id="KW-1185">Reference proteome</keyword>
<dbReference type="Gene3D" id="1.10.10.10">
    <property type="entry name" value="Winged helix-like DNA-binding domain superfamily/Winged helix DNA-binding domain"/>
    <property type="match status" value="1"/>
</dbReference>
<dbReference type="InterPro" id="IPR036388">
    <property type="entry name" value="WH-like_DNA-bd_sf"/>
</dbReference>
<sequence>MNLLLAHLRLANLIERELSAGLAHVRYSFRDGSEVKRKALTPIQALTLAQMLEHSRSRGGLEPHPMRATELALPLGGGGLRTTVQACLAPLIKAGLVEQFPDASDKRLVGYGLTEAGRQVAIWAISAIGRCDSNLRGALRDKELSWAWRVLSEICLEA</sequence>
<comment type="caution">
    <text evidence="1">The sequence shown here is derived from an EMBL/GenBank/DDBJ whole genome shotgun (WGS) entry which is preliminary data.</text>
</comment>
<dbReference type="SUPFAM" id="SSF46785">
    <property type="entry name" value="Winged helix' DNA-binding domain"/>
    <property type="match status" value="1"/>
</dbReference>
<name>A0ABV0GBG8_9BURK</name>
<reference evidence="1 2" key="1">
    <citation type="submission" date="2024-05" db="EMBL/GenBank/DDBJ databases">
        <title>Roseateles sp. 2.12 16S ribosomal RNA gene Genome sequencing and assembly.</title>
        <authorList>
            <person name="Woo H."/>
        </authorList>
    </citation>
    <scope>NUCLEOTIDE SEQUENCE [LARGE SCALE GENOMIC DNA]</scope>
    <source>
        <strain evidence="1 2">2.12</strain>
    </source>
</reference>
<evidence type="ECO:0000313" key="2">
    <source>
        <dbReference type="Proteomes" id="UP001462640"/>
    </source>
</evidence>
<evidence type="ECO:0008006" key="3">
    <source>
        <dbReference type="Google" id="ProtNLM"/>
    </source>
</evidence>
<accession>A0ABV0GBG8</accession>
<dbReference type="RefSeq" id="WP_347607674.1">
    <property type="nucleotide sequence ID" value="NZ_JBDPZC010000002.1"/>
</dbReference>
<protein>
    <recommendedName>
        <fullName evidence="3">HTH marR-type domain-containing protein</fullName>
    </recommendedName>
</protein>
<proteinExistence type="predicted"/>
<dbReference type="EMBL" id="JBDPZC010000002">
    <property type="protein sequence ID" value="MEO3712386.1"/>
    <property type="molecule type" value="Genomic_DNA"/>
</dbReference>